<dbReference type="Proteomes" id="UP000270924">
    <property type="component" value="Unassembled WGS sequence"/>
</dbReference>
<evidence type="ECO:0000313" key="1">
    <source>
        <dbReference type="EMBL" id="VDM20095.1"/>
    </source>
</evidence>
<name>A0A3P7GEQ9_WUCBA</name>
<reference evidence="1 2" key="1">
    <citation type="submission" date="2018-11" db="EMBL/GenBank/DDBJ databases">
        <authorList>
            <consortium name="Pathogen Informatics"/>
        </authorList>
    </citation>
    <scope>NUCLEOTIDE SEQUENCE [LARGE SCALE GENOMIC DNA]</scope>
</reference>
<proteinExistence type="predicted"/>
<dbReference type="EMBL" id="UYWW01012257">
    <property type="protein sequence ID" value="VDM20095.1"/>
    <property type="molecule type" value="Genomic_DNA"/>
</dbReference>
<evidence type="ECO:0000313" key="2">
    <source>
        <dbReference type="Proteomes" id="UP000270924"/>
    </source>
</evidence>
<sequence>MLGVRKNRKKNASGRNQRWARTITVLFSGKQRTSPGPIYVNPFTLVDERPFNFCLDL</sequence>
<accession>A0A3P7GEQ9</accession>
<protein>
    <submittedName>
        <fullName evidence="1">Uncharacterized protein</fullName>
    </submittedName>
</protein>
<keyword evidence="2" id="KW-1185">Reference proteome</keyword>
<dbReference type="AlphaFoldDB" id="A0A3P7GEQ9"/>
<dbReference type="InParanoid" id="A0A3P7GEQ9"/>
<gene>
    <name evidence="1" type="ORF">WBA_LOCUS11024</name>
</gene>
<organism evidence="1 2">
    <name type="scientific">Wuchereria bancrofti</name>
    <dbReference type="NCBI Taxonomy" id="6293"/>
    <lineage>
        <taxon>Eukaryota</taxon>
        <taxon>Metazoa</taxon>
        <taxon>Ecdysozoa</taxon>
        <taxon>Nematoda</taxon>
        <taxon>Chromadorea</taxon>
        <taxon>Rhabditida</taxon>
        <taxon>Spirurina</taxon>
        <taxon>Spiruromorpha</taxon>
        <taxon>Filarioidea</taxon>
        <taxon>Onchocercidae</taxon>
        <taxon>Wuchereria</taxon>
    </lineage>
</organism>